<dbReference type="InterPro" id="IPR027994">
    <property type="entry name" value="WxL_dom"/>
</dbReference>
<dbReference type="RefSeq" id="WP_034568200.1">
    <property type="nucleotide sequence ID" value="NZ_JQBS01000001.1"/>
</dbReference>
<sequence length="249" mass="25921">MKLTKIMTSTVLLATAVSFSTVANAADGGTYQSKGSVEFVPNNTVTPPTDPENPGKEVTPTNPDGTDPDPGTAGPLSIDYASSLSFGSNKITNKDAVYFAEPQKLKDGTVRANYVQVTDTRGNNGGWTLTVKQEGQLKNETTTNKELTGSVLSLTGGAAVSNTTNVVAPTVSDVILDSAGAASEVMSAKVGQGALTWLNVFGTLEDTQVEGETVKKNKAITLSIPGTTPKDAVKYTTNLTWTLSDVPSK</sequence>
<organism evidence="4 5">
    <name type="scientific">Carnobacterium divergens DSM 20623</name>
    <dbReference type="NCBI Taxonomy" id="1449336"/>
    <lineage>
        <taxon>Bacteria</taxon>
        <taxon>Bacillati</taxon>
        <taxon>Bacillota</taxon>
        <taxon>Bacilli</taxon>
        <taxon>Lactobacillales</taxon>
        <taxon>Carnobacteriaceae</taxon>
        <taxon>Carnobacterium</taxon>
    </lineage>
</organism>
<gene>
    <name evidence="4" type="ORF">IV74_GL001264</name>
</gene>
<dbReference type="PATRIC" id="fig|1449336.4.peg.1290"/>
<keyword evidence="5" id="KW-1185">Reference proteome</keyword>
<dbReference type="Pfam" id="PF13731">
    <property type="entry name" value="WxL"/>
    <property type="match status" value="1"/>
</dbReference>
<accession>A0A0R2I372</accession>
<feature type="compositionally biased region" description="Low complexity" evidence="1">
    <location>
        <begin position="37"/>
        <end position="47"/>
    </location>
</feature>
<protein>
    <submittedName>
        <fullName evidence="4">Wxl domain-containing cell surface protein</fullName>
    </submittedName>
</protein>
<dbReference type="EMBL" id="JQBS01000001">
    <property type="protein sequence ID" value="KRN58006.1"/>
    <property type="molecule type" value="Genomic_DNA"/>
</dbReference>
<dbReference type="eggNOG" id="ENOG50318NI">
    <property type="taxonomic scope" value="Bacteria"/>
</dbReference>
<evidence type="ECO:0000256" key="2">
    <source>
        <dbReference type="SAM" id="SignalP"/>
    </source>
</evidence>
<dbReference type="GeneID" id="89589763"/>
<dbReference type="AlphaFoldDB" id="A0A0R2I372"/>
<feature type="compositionally biased region" description="Low complexity" evidence="1">
    <location>
        <begin position="59"/>
        <end position="75"/>
    </location>
</feature>
<proteinExistence type="predicted"/>
<reference evidence="4 5" key="1">
    <citation type="journal article" date="2015" name="Genome Announc.">
        <title>Expanding the biotechnology potential of lactobacilli through comparative genomics of 213 strains and associated genera.</title>
        <authorList>
            <person name="Sun Z."/>
            <person name="Harris H.M."/>
            <person name="McCann A."/>
            <person name="Guo C."/>
            <person name="Argimon S."/>
            <person name="Zhang W."/>
            <person name="Yang X."/>
            <person name="Jeffery I.B."/>
            <person name="Cooney J.C."/>
            <person name="Kagawa T.F."/>
            <person name="Liu W."/>
            <person name="Song Y."/>
            <person name="Salvetti E."/>
            <person name="Wrobel A."/>
            <person name="Rasinkangas P."/>
            <person name="Parkhill J."/>
            <person name="Rea M.C."/>
            <person name="O'Sullivan O."/>
            <person name="Ritari J."/>
            <person name="Douillard F.P."/>
            <person name="Paul Ross R."/>
            <person name="Yang R."/>
            <person name="Briner A.E."/>
            <person name="Felis G.E."/>
            <person name="de Vos W.M."/>
            <person name="Barrangou R."/>
            <person name="Klaenhammer T.R."/>
            <person name="Caufield P.W."/>
            <person name="Cui Y."/>
            <person name="Zhang H."/>
            <person name="O'Toole P.W."/>
        </authorList>
    </citation>
    <scope>NUCLEOTIDE SEQUENCE [LARGE SCALE GENOMIC DNA]</scope>
    <source>
        <strain evidence="4 5">DSM 20623</strain>
    </source>
</reference>
<keyword evidence="2" id="KW-0732">Signal</keyword>
<feature type="chain" id="PRO_5006418090" evidence="2">
    <location>
        <begin position="26"/>
        <end position="249"/>
    </location>
</feature>
<evidence type="ECO:0000313" key="5">
    <source>
        <dbReference type="Proteomes" id="UP000051658"/>
    </source>
</evidence>
<evidence type="ECO:0000313" key="4">
    <source>
        <dbReference type="EMBL" id="KRN58006.1"/>
    </source>
</evidence>
<name>A0A0R2I372_CARDV</name>
<comment type="caution">
    <text evidence="4">The sequence shown here is derived from an EMBL/GenBank/DDBJ whole genome shotgun (WGS) entry which is preliminary data.</text>
</comment>
<feature type="region of interest" description="Disordered" evidence="1">
    <location>
        <begin position="30"/>
        <end position="75"/>
    </location>
</feature>
<feature type="signal peptide" evidence="2">
    <location>
        <begin position="1"/>
        <end position="25"/>
    </location>
</feature>
<feature type="domain" description="WxL" evidence="3">
    <location>
        <begin position="28"/>
        <end position="247"/>
    </location>
</feature>
<evidence type="ECO:0000259" key="3">
    <source>
        <dbReference type="Pfam" id="PF13731"/>
    </source>
</evidence>
<evidence type="ECO:0000256" key="1">
    <source>
        <dbReference type="SAM" id="MobiDB-lite"/>
    </source>
</evidence>
<dbReference type="Proteomes" id="UP000051658">
    <property type="component" value="Unassembled WGS sequence"/>
</dbReference>